<dbReference type="AlphaFoldDB" id="A0A8I0ACC7"/>
<feature type="signal peptide" evidence="1">
    <location>
        <begin position="1"/>
        <end position="29"/>
    </location>
</feature>
<accession>A0A8I0ACC7</accession>
<evidence type="ECO:0000313" key="3">
    <source>
        <dbReference type="Proteomes" id="UP000652847"/>
    </source>
</evidence>
<evidence type="ECO:0000313" key="2">
    <source>
        <dbReference type="EMBL" id="MBC5652060.1"/>
    </source>
</evidence>
<keyword evidence="3" id="KW-1185">Reference proteome</keyword>
<sequence length="272" mass="30533">MKEGKRIKKWLLGAAVAVMTMMSAIPVSAARKTFTATVQKGNCLHIVNENISGNAISKYELQVIPKTSGARYDIVYAYGTEAMAMKDCRKKSSITNSTYFKANRSANRGIIACVKANSGTVEIRVVATSRKSNVKIKKSIMKNHSPLKSQKVTKGRKLWLKGTGSNITTLPLIISGNSTVVMQRNLNKNAFERYDFKDKYMYFRRYVNNKRTMKKNRSYASAYGSTRYYSCLIPANSKGVAYTGDMITKRGTITYYYPSDYLKVTGENRRAS</sequence>
<reference evidence="2 3" key="1">
    <citation type="submission" date="2020-08" db="EMBL/GenBank/DDBJ databases">
        <title>Genome public.</title>
        <authorList>
            <person name="Liu C."/>
            <person name="Sun Q."/>
        </authorList>
    </citation>
    <scope>NUCLEOTIDE SEQUENCE [LARGE SCALE GENOMIC DNA]</scope>
    <source>
        <strain evidence="2 3">BX17</strain>
    </source>
</reference>
<dbReference type="RefSeq" id="WP_186901647.1">
    <property type="nucleotide sequence ID" value="NZ_JACOOT010000032.1"/>
</dbReference>
<protein>
    <recommendedName>
        <fullName evidence="4">BIG2 domain-containing protein</fullName>
    </recommendedName>
</protein>
<evidence type="ECO:0000256" key="1">
    <source>
        <dbReference type="SAM" id="SignalP"/>
    </source>
</evidence>
<keyword evidence="1" id="KW-0732">Signal</keyword>
<gene>
    <name evidence="2" type="ORF">H8S54_13330</name>
</gene>
<dbReference type="EMBL" id="JACOOT010000032">
    <property type="protein sequence ID" value="MBC5652060.1"/>
    <property type="molecule type" value="Genomic_DNA"/>
</dbReference>
<feature type="chain" id="PRO_5034081071" description="BIG2 domain-containing protein" evidence="1">
    <location>
        <begin position="30"/>
        <end position="272"/>
    </location>
</feature>
<dbReference type="Proteomes" id="UP000652847">
    <property type="component" value="Unassembled WGS sequence"/>
</dbReference>
<proteinExistence type="predicted"/>
<evidence type="ECO:0008006" key="4">
    <source>
        <dbReference type="Google" id="ProtNLM"/>
    </source>
</evidence>
<organism evidence="2 3">
    <name type="scientific">Blautia segnis</name>
    <dbReference type="NCBI Taxonomy" id="2763030"/>
    <lineage>
        <taxon>Bacteria</taxon>
        <taxon>Bacillati</taxon>
        <taxon>Bacillota</taxon>
        <taxon>Clostridia</taxon>
        <taxon>Lachnospirales</taxon>
        <taxon>Lachnospiraceae</taxon>
        <taxon>Blautia</taxon>
    </lineage>
</organism>
<comment type="caution">
    <text evidence="2">The sequence shown here is derived from an EMBL/GenBank/DDBJ whole genome shotgun (WGS) entry which is preliminary data.</text>
</comment>
<name>A0A8I0ACC7_9FIRM</name>